<proteinExistence type="predicted"/>
<feature type="region of interest" description="Disordered" evidence="1">
    <location>
        <begin position="1"/>
        <end position="77"/>
    </location>
</feature>
<feature type="compositionally biased region" description="Gly residues" evidence="1">
    <location>
        <begin position="52"/>
        <end position="63"/>
    </location>
</feature>
<feature type="compositionally biased region" description="Basic and acidic residues" evidence="1">
    <location>
        <begin position="27"/>
        <end position="36"/>
    </location>
</feature>
<evidence type="ECO:0000256" key="1">
    <source>
        <dbReference type="SAM" id="MobiDB-lite"/>
    </source>
</evidence>
<dbReference type="RefSeq" id="WP_311675798.1">
    <property type="nucleotide sequence ID" value="NZ_JAVREQ010000032.1"/>
</dbReference>
<keyword evidence="3" id="KW-1185">Reference proteome</keyword>
<gene>
    <name evidence="2" type="ORF">RM572_25865</name>
</gene>
<sequence length="77" mass="7845">MSGKSHENGPAARRTGVPRDLPDQEAAGDKEEREEGTGSTEGLPDTDEAGSGPRGSGTSGGGDLGDREPPEPEEPTD</sequence>
<dbReference type="EMBL" id="JAVREQ010000032">
    <property type="protein sequence ID" value="MDT0382190.1"/>
    <property type="molecule type" value="Genomic_DNA"/>
</dbReference>
<name>A0ABU2NYX9_9ACTN</name>
<organism evidence="2 3">
    <name type="scientific">Streptomyces hazeniae</name>
    <dbReference type="NCBI Taxonomy" id="3075538"/>
    <lineage>
        <taxon>Bacteria</taxon>
        <taxon>Bacillati</taxon>
        <taxon>Actinomycetota</taxon>
        <taxon>Actinomycetes</taxon>
        <taxon>Kitasatosporales</taxon>
        <taxon>Streptomycetaceae</taxon>
        <taxon>Streptomyces</taxon>
    </lineage>
</organism>
<comment type="caution">
    <text evidence="2">The sequence shown here is derived from an EMBL/GenBank/DDBJ whole genome shotgun (WGS) entry which is preliminary data.</text>
</comment>
<protein>
    <submittedName>
        <fullName evidence="2">Uncharacterized protein</fullName>
    </submittedName>
</protein>
<reference evidence="3" key="1">
    <citation type="submission" date="2023-07" db="EMBL/GenBank/DDBJ databases">
        <title>30 novel species of actinomycetes from the DSMZ collection.</title>
        <authorList>
            <person name="Nouioui I."/>
        </authorList>
    </citation>
    <scope>NUCLEOTIDE SEQUENCE [LARGE SCALE GENOMIC DNA]</scope>
    <source>
        <strain evidence="3">DSM 42041</strain>
    </source>
</reference>
<accession>A0ABU2NYX9</accession>
<evidence type="ECO:0000313" key="2">
    <source>
        <dbReference type="EMBL" id="MDT0382190.1"/>
    </source>
</evidence>
<dbReference type="Proteomes" id="UP001183414">
    <property type="component" value="Unassembled WGS sequence"/>
</dbReference>
<evidence type="ECO:0000313" key="3">
    <source>
        <dbReference type="Proteomes" id="UP001183414"/>
    </source>
</evidence>